<dbReference type="InterPro" id="IPR017585">
    <property type="entry name" value="SAF_FlgA"/>
</dbReference>
<keyword evidence="2" id="KW-0732">Signal</keyword>
<dbReference type="EMBL" id="BMOV01000009">
    <property type="protein sequence ID" value="GGO15555.1"/>
    <property type="molecule type" value="Genomic_DNA"/>
</dbReference>
<accession>A0ABQ2LFU0</accession>
<evidence type="ECO:0000256" key="3">
    <source>
        <dbReference type="ARBA" id="ARBA00022764"/>
    </source>
</evidence>
<organism evidence="6 7">
    <name type="scientific">Iodidimonas muriae</name>
    <dbReference type="NCBI Taxonomy" id="261467"/>
    <lineage>
        <taxon>Bacteria</taxon>
        <taxon>Pseudomonadati</taxon>
        <taxon>Pseudomonadota</taxon>
        <taxon>Alphaproteobacteria</taxon>
        <taxon>Iodidimonadales</taxon>
        <taxon>Iodidimonadaceae</taxon>
        <taxon>Iodidimonas</taxon>
    </lineage>
</organism>
<dbReference type="RefSeq" id="WP_188873989.1">
    <property type="nucleotide sequence ID" value="NZ_BMOV01000009.1"/>
</dbReference>
<dbReference type="SMART" id="SM00858">
    <property type="entry name" value="SAF"/>
    <property type="match status" value="1"/>
</dbReference>
<comment type="function">
    <text evidence="4">Involved in the assembly process of the P-ring formation. It may associate with FlgF on the rod constituting a structure essential for the P-ring assembly or may act as a modulator protein for the P-ring assembly.</text>
</comment>
<dbReference type="Pfam" id="PF13144">
    <property type="entry name" value="ChapFlgA"/>
    <property type="match status" value="1"/>
</dbReference>
<comment type="similarity">
    <text evidence="4">Belongs to the FlgA family.</text>
</comment>
<name>A0ABQ2LFU0_9PROT</name>
<evidence type="ECO:0000259" key="5">
    <source>
        <dbReference type="SMART" id="SM00858"/>
    </source>
</evidence>
<feature type="domain" description="SAF" evidence="5">
    <location>
        <begin position="91"/>
        <end position="153"/>
    </location>
</feature>
<sequence length="216" mass="23363">MAYALFAQNPTKAAPGSLQTLEQRLAAEIHRQHLIRLSDDEILVIELDATKVPPSADIISLRVDPATGRLAALLATKPHPVRVSGRVSRRVELVVPGRTIHPGEIITPQDLVHTQLQSSKILPQSLTSAQQLIGKEARRVLAAGRAVDARKVGPPLLVEKNSEVDIHFATPTLTIKAKGRALEDGGLGDVVKIMNIESRKIIDARITGHETVTIVN</sequence>
<comment type="subcellular location">
    <subcellularLocation>
        <location evidence="1 4">Periplasm</location>
    </subcellularLocation>
</comment>
<keyword evidence="4" id="KW-1005">Bacterial flagellum biogenesis</keyword>
<evidence type="ECO:0000256" key="4">
    <source>
        <dbReference type="RuleBase" id="RU362063"/>
    </source>
</evidence>
<dbReference type="Gene3D" id="2.30.30.760">
    <property type="match status" value="1"/>
</dbReference>
<dbReference type="PANTHER" id="PTHR36307">
    <property type="entry name" value="FLAGELLA BASAL BODY P-RING FORMATION PROTEIN FLGA"/>
    <property type="match status" value="1"/>
</dbReference>
<dbReference type="Proteomes" id="UP000602381">
    <property type="component" value="Unassembled WGS sequence"/>
</dbReference>
<protein>
    <recommendedName>
        <fullName evidence="4">Flagella basal body P-ring formation protein FlgA</fullName>
    </recommendedName>
</protein>
<dbReference type="NCBIfam" id="TIGR03170">
    <property type="entry name" value="flgA_cterm"/>
    <property type="match status" value="1"/>
</dbReference>
<evidence type="ECO:0000256" key="2">
    <source>
        <dbReference type="ARBA" id="ARBA00022729"/>
    </source>
</evidence>
<comment type="caution">
    <text evidence="6">The sequence shown here is derived from an EMBL/GenBank/DDBJ whole genome shotgun (WGS) entry which is preliminary data.</text>
</comment>
<dbReference type="InterPro" id="IPR039246">
    <property type="entry name" value="Flagellar_FlgA"/>
</dbReference>
<keyword evidence="7" id="KW-1185">Reference proteome</keyword>
<proteinExistence type="inferred from homology"/>
<reference evidence="7" key="1">
    <citation type="journal article" date="2019" name="Int. J. Syst. Evol. Microbiol.">
        <title>The Global Catalogue of Microorganisms (GCM) 10K type strain sequencing project: providing services to taxonomists for standard genome sequencing and annotation.</title>
        <authorList>
            <consortium name="The Broad Institute Genomics Platform"/>
            <consortium name="The Broad Institute Genome Sequencing Center for Infectious Disease"/>
            <person name="Wu L."/>
            <person name="Ma J."/>
        </authorList>
    </citation>
    <scope>NUCLEOTIDE SEQUENCE [LARGE SCALE GENOMIC DNA]</scope>
    <source>
        <strain evidence="7">JCM 17843</strain>
    </source>
</reference>
<dbReference type="InterPro" id="IPR013974">
    <property type="entry name" value="SAF"/>
</dbReference>
<dbReference type="CDD" id="cd11614">
    <property type="entry name" value="SAF_CpaB_FlgA_like"/>
    <property type="match status" value="1"/>
</dbReference>
<evidence type="ECO:0000256" key="1">
    <source>
        <dbReference type="ARBA" id="ARBA00004418"/>
    </source>
</evidence>
<dbReference type="PANTHER" id="PTHR36307:SF1">
    <property type="entry name" value="FLAGELLA BASAL BODY P-RING FORMATION PROTEIN FLGA"/>
    <property type="match status" value="1"/>
</dbReference>
<dbReference type="Gene3D" id="3.90.1210.10">
    <property type="entry name" value="Antifreeze-like/N-acetylneuraminic acid synthase C-terminal domain"/>
    <property type="match status" value="1"/>
</dbReference>
<evidence type="ECO:0000313" key="6">
    <source>
        <dbReference type="EMBL" id="GGO15555.1"/>
    </source>
</evidence>
<evidence type="ECO:0000313" key="7">
    <source>
        <dbReference type="Proteomes" id="UP000602381"/>
    </source>
</evidence>
<gene>
    <name evidence="6" type="ORF">GCM10007972_23780</name>
</gene>
<keyword evidence="3 4" id="KW-0574">Periplasm</keyword>